<feature type="compositionally biased region" description="Basic and acidic residues" evidence="1">
    <location>
        <begin position="77"/>
        <end position="92"/>
    </location>
</feature>
<protein>
    <submittedName>
        <fullName evidence="2">Uncharacterized protein</fullName>
    </submittedName>
</protein>
<feature type="compositionally biased region" description="Low complexity" evidence="1">
    <location>
        <begin position="113"/>
        <end position="124"/>
    </location>
</feature>
<feature type="region of interest" description="Disordered" evidence="1">
    <location>
        <begin position="35"/>
        <end position="146"/>
    </location>
</feature>
<proteinExistence type="predicted"/>
<sequence length="159" mass="16593">MTLGPEAEMDDGLGADPYLLGVEAILNRKVISSAARTQQSMTAGLGGEQSTLGGQNQGQNGLPARGGSVGQQTRRYTTAEKGKAKVVDDGKKSVGAVRPRARGYGISIQKSMSQSPQPAKAAPAVRDSISSKARPGRAGKSHPLRPKLVSRWGLVSWKG</sequence>
<dbReference type="AlphaFoldDB" id="A0AAV2ETQ7"/>
<feature type="compositionally biased region" description="Polar residues" evidence="1">
    <location>
        <begin position="35"/>
        <end position="52"/>
    </location>
</feature>
<evidence type="ECO:0000313" key="2">
    <source>
        <dbReference type="EMBL" id="CAL1389356.1"/>
    </source>
</evidence>
<accession>A0AAV2ETQ7</accession>
<gene>
    <name evidence="2" type="ORF">LTRI10_LOCUS30223</name>
</gene>
<evidence type="ECO:0000313" key="3">
    <source>
        <dbReference type="Proteomes" id="UP001497516"/>
    </source>
</evidence>
<reference evidence="2 3" key="1">
    <citation type="submission" date="2024-04" db="EMBL/GenBank/DDBJ databases">
        <authorList>
            <person name="Fracassetti M."/>
        </authorList>
    </citation>
    <scope>NUCLEOTIDE SEQUENCE [LARGE SCALE GENOMIC DNA]</scope>
</reference>
<name>A0AAV2ETQ7_9ROSI</name>
<organism evidence="2 3">
    <name type="scientific">Linum trigynum</name>
    <dbReference type="NCBI Taxonomy" id="586398"/>
    <lineage>
        <taxon>Eukaryota</taxon>
        <taxon>Viridiplantae</taxon>
        <taxon>Streptophyta</taxon>
        <taxon>Embryophyta</taxon>
        <taxon>Tracheophyta</taxon>
        <taxon>Spermatophyta</taxon>
        <taxon>Magnoliopsida</taxon>
        <taxon>eudicotyledons</taxon>
        <taxon>Gunneridae</taxon>
        <taxon>Pentapetalae</taxon>
        <taxon>rosids</taxon>
        <taxon>fabids</taxon>
        <taxon>Malpighiales</taxon>
        <taxon>Linaceae</taxon>
        <taxon>Linum</taxon>
    </lineage>
</organism>
<dbReference type="Proteomes" id="UP001497516">
    <property type="component" value="Chromosome 5"/>
</dbReference>
<feature type="compositionally biased region" description="Basic residues" evidence="1">
    <location>
        <begin position="134"/>
        <end position="145"/>
    </location>
</feature>
<dbReference type="EMBL" id="OZ034818">
    <property type="protein sequence ID" value="CAL1389356.1"/>
    <property type="molecule type" value="Genomic_DNA"/>
</dbReference>
<evidence type="ECO:0000256" key="1">
    <source>
        <dbReference type="SAM" id="MobiDB-lite"/>
    </source>
</evidence>
<keyword evidence="3" id="KW-1185">Reference proteome</keyword>